<keyword evidence="14" id="KW-0029">Amino-acid transport</keyword>
<accession>A0A1R4ILB0</accession>
<dbReference type="PANTHER" id="PTHR48086:SF3">
    <property type="entry name" value="SODIUM_PROLINE SYMPORTER"/>
    <property type="match status" value="1"/>
</dbReference>
<organism evidence="15 16">
    <name type="scientific">Microbacterium esteraromaticum</name>
    <dbReference type="NCBI Taxonomy" id="57043"/>
    <lineage>
        <taxon>Bacteria</taxon>
        <taxon>Bacillati</taxon>
        <taxon>Actinomycetota</taxon>
        <taxon>Actinomycetes</taxon>
        <taxon>Micrococcales</taxon>
        <taxon>Microbacteriaceae</taxon>
        <taxon>Microbacterium</taxon>
    </lineage>
</organism>
<dbReference type="Pfam" id="PF00474">
    <property type="entry name" value="SSF"/>
    <property type="match status" value="1"/>
</dbReference>
<comment type="catalytic activity">
    <reaction evidence="12">
        <text>L-proline(in) + Na(+)(in) = L-proline(out) + Na(+)(out)</text>
        <dbReference type="Rhea" id="RHEA:28967"/>
        <dbReference type="ChEBI" id="CHEBI:29101"/>
        <dbReference type="ChEBI" id="CHEBI:60039"/>
    </reaction>
</comment>
<dbReference type="NCBIfam" id="TIGR00813">
    <property type="entry name" value="sss"/>
    <property type="match status" value="1"/>
</dbReference>
<protein>
    <recommendedName>
        <fullName evidence="14">Sodium/proline symporter</fullName>
    </recommendedName>
    <alternativeName>
        <fullName evidence="14">Proline permease</fullName>
    </alternativeName>
</protein>
<feature type="transmembrane region" description="Helical" evidence="14">
    <location>
        <begin position="324"/>
        <end position="351"/>
    </location>
</feature>
<name>A0A1R4ILB0_9MICO</name>
<dbReference type="InterPro" id="IPR038377">
    <property type="entry name" value="Na/Glc_symporter_sf"/>
</dbReference>
<evidence type="ECO:0000256" key="5">
    <source>
        <dbReference type="ARBA" id="ARBA00022692"/>
    </source>
</evidence>
<dbReference type="FunFam" id="1.20.1730.10:FF:000002">
    <property type="entry name" value="Sodium/proline symporter"/>
    <property type="match status" value="1"/>
</dbReference>
<feature type="transmembrane region" description="Helical" evidence="14">
    <location>
        <begin position="6"/>
        <end position="26"/>
    </location>
</feature>
<keyword evidence="8 14" id="KW-0915">Sodium</keyword>
<keyword evidence="9 14" id="KW-0406">Ion transport</keyword>
<dbReference type="InterPro" id="IPR050277">
    <property type="entry name" value="Sodium:Solute_Symporter"/>
</dbReference>
<keyword evidence="6 14" id="KW-0769">Symport</keyword>
<evidence type="ECO:0000256" key="14">
    <source>
        <dbReference type="RuleBase" id="RU366012"/>
    </source>
</evidence>
<dbReference type="GO" id="GO:0015824">
    <property type="term" value="P:proline transport"/>
    <property type="evidence" value="ECO:0007669"/>
    <property type="project" value="UniProtKB-UniRule"/>
</dbReference>
<dbReference type="InterPro" id="IPR001734">
    <property type="entry name" value="Na/solute_symporter"/>
</dbReference>
<dbReference type="NCBIfam" id="TIGR02121">
    <property type="entry name" value="Na_Pro_sym"/>
    <property type="match status" value="1"/>
</dbReference>
<dbReference type="GO" id="GO:0005886">
    <property type="term" value="C:plasma membrane"/>
    <property type="evidence" value="ECO:0007669"/>
    <property type="project" value="UniProtKB-SubCell"/>
</dbReference>
<feature type="transmembrane region" description="Helical" evidence="14">
    <location>
        <begin position="230"/>
        <end position="255"/>
    </location>
</feature>
<dbReference type="GO" id="GO:0015193">
    <property type="term" value="F:L-proline transmembrane transporter activity"/>
    <property type="evidence" value="ECO:0007669"/>
    <property type="project" value="TreeGrafter"/>
</dbReference>
<dbReference type="OrthoDB" id="9789704at2"/>
<gene>
    <name evidence="15" type="ORF">FM104_02765</name>
</gene>
<dbReference type="Gene3D" id="1.20.1730.10">
    <property type="entry name" value="Sodium/glucose cotransporter"/>
    <property type="match status" value="1"/>
</dbReference>
<dbReference type="PROSITE" id="PS00457">
    <property type="entry name" value="NA_SOLUT_SYMP_2"/>
    <property type="match status" value="1"/>
</dbReference>
<dbReference type="InterPro" id="IPR011851">
    <property type="entry name" value="Na/Pro_symporter"/>
</dbReference>
<dbReference type="GO" id="GO:0005298">
    <property type="term" value="F:proline:sodium symporter activity"/>
    <property type="evidence" value="ECO:0007669"/>
    <property type="project" value="UniProtKB-UniRule"/>
</dbReference>
<keyword evidence="5 14" id="KW-0812">Transmembrane</keyword>
<feature type="transmembrane region" description="Helical" evidence="14">
    <location>
        <begin position="76"/>
        <end position="95"/>
    </location>
</feature>
<dbReference type="InterPro" id="IPR018212">
    <property type="entry name" value="Na/solute_symporter_CS"/>
</dbReference>
<evidence type="ECO:0000256" key="4">
    <source>
        <dbReference type="ARBA" id="ARBA00022475"/>
    </source>
</evidence>
<comment type="similarity">
    <text evidence="2 13">Belongs to the sodium:solute symporter (SSF) (TC 2.A.21) family.</text>
</comment>
<evidence type="ECO:0000256" key="6">
    <source>
        <dbReference type="ARBA" id="ARBA00022847"/>
    </source>
</evidence>
<reference evidence="15 16" key="1">
    <citation type="submission" date="2017-02" db="EMBL/GenBank/DDBJ databases">
        <authorList>
            <person name="Peterson S.W."/>
        </authorList>
    </citation>
    <scope>NUCLEOTIDE SEQUENCE [LARGE SCALE GENOMIC DNA]</scope>
    <source>
        <strain evidence="15 16">B Mb 05.01</strain>
    </source>
</reference>
<keyword evidence="4 14" id="KW-1003">Cell membrane</keyword>
<feature type="transmembrane region" description="Helical" evidence="14">
    <location>
        <begin position="430"/>
        <end position="449"/>
    </location>
</feature>
<evidence type="ECO:0000256" key="2">
    <source>
        <dbReference type="ARBA" id="ARBA00006434"/>
    </source>
</evidence>
<evidence type="ECO:0000256" key="1">
    <source>
        <dbReference type="ARBA" id="ARBA00004651"/>
    </source>
</evidence>
<feature type="transmembrane region" description="Helical" evidence="14">
    <location>
        <begin position="455"/>
        <end position="475"/>
    </location>
</feature>
<dbReference type="RefSeq" id="WP_087129943.1">
    <property type="nucleotide sequence ID" value="NZ_FUKO01000011.1"/>
</dbReference>
<keyword evidence="11 14" id="KW-0739">Sodium transport</keyword>
<dbReference type="PROSITE" id="PS50283">
    <property type="entry name" value="NA_SOLUT_SYMP_3"/>
    <property type="match status" value="1"/>
</dbReference>
<feature type="transmembrane region" description="Helical" evidence="14">
    <location>
        <begin position="399"/>
        <end position="423"/>
    </location>
</feature>
<feature type="transmembrane region" description="Helical" evidence="14">
    <location>
        <begin position="372"/>
        <end position="393"/>
    </location>
</feature>
<evidence type="ECO:0000313" key="16">
    <source>
        <dbReference type="Proteomes" id="UP000196320"/>
    </source>
</evidence>
<evidence type="ECO:0000256" key="10">
    <source>
        <dbReference type="ARBA" id="ARBA00023136"/>
    </source>
</evidence>
<keyword evidence="16" id="KW-1185">Reference proteome</keyword>
<dbReference type="AlphaFoldDB" id="A0A1R4ILB0"/>
<dbReference type="Proteomes" id="UP000196320">
    <property type="component" value="Unassembled WGS sequence"/>
</dbReference>
<evidence type="ECO:0000256" key="13">
    <source>
        <dbReference type="RuleBase" id="RU362091"/>
    </source>
</evidence>
<evidence type="ECO:0000256" key="12">
    <source>
        <dbReference type="ARBA" id="ARBA00033708"/>
    </source>
</evidence>
<evidence type="ECO:0000256" key="11">
    <source>
        <dbReference type="ARBA" id="ARBA00023201"/>
    </source>
</evidence>
<feature type="transmembrane region" description="Helical" evidence="14">
    <location>
        <begin position="46"/>
        <end position="70"/>
    </location>
</feature>
<evidence type="ECO:0000313" key="15">
    <source>
        <dbReference type="EMBL" id="SJN20692.1"/>
    </source>
</evidence>
<dbReference type="CDD" id="cd11475">
    <property type="entry name" value="SLC5sbd_PutP"/>
    <property type="match status" value="1"/>
</dbReference>
<dbReference type="GO" id="GO:0031402">
    <property type="term" value="F:sodium ion binding"/>
    <property type="evidence" value="ECO:0007669"/>
    <property type="project" value="UniProtKB-UniRule"/>
</dbReference>
<keyword evidence="3 14" id="KW-0813">Transport</keyword>
<dbReference type="PANTHER" id="PTHR48086">
    <property type="entry name" value="SODIUM/PROLINE SYMPORTER-RELATED"/>
    <property type="match status" value="1"/>
</dbReference>
<sequence>MSDQIFIYIALGLYFAGMLLIGYFAFKRTKDHEDYMLGGRNLPPWVAALSAGASDMSGWLVMGLPGAIYLTGLIEAWIAVGLTIGAYLNWLLVAPRMRAYTEVSRNSITVPSFFENRLRDNTRLLRIVAGIIILVFFTIYVSSGMVAGGKFFASSFDGDYLFGMFLIGGVTLAYTLFGGFLGASLTDVVQGLMMVIALIVVPIAAVISIGGLDETTALIGANTDAGHLSWIGGSVLTGGTVLAIVSALAWGLGYFGQPHILVRFMALRSPQEAKSARRIGISWMVISLIGAVLSGLVGIAYMAAKGIDLADSETVVLIMSKTLLHPFVAGLVLAAVVAAIMSTISSQLIVTSSALVEDLYKVIRKDPPNPKTLVLMGRAAVLIVALIAIVMAIVPNDTILGLVSFAWAGFGAAFGPIVLLSLFWRRLTNWGALAGMIVGAVTVFVWKALDTGLYELLPAFVLATIVAVVVSMLTYKHNDEIQKEFTDTGSMLVVARPRAVGDMP</sequence>
<keyword evidence="10 14" id="KW-0472">Membrane</keyword>
<feature type="transmembrane region" description="Helical" evidence="14">
    <location>
        <begin position="188"/>
        <end position="210"/>
    </location>
</feature>
<evidence type="ECO:0000256" key="9">
    <source>
        <dbReference type="ARBA" id="ARBA00023065"/>
    </source>
</evidence>
<proteinExistence type="inferred from homology"/>
<evidence type="ECO:0000256" key="7">
    <source>
        <dbReference type="ARBA" id="ARBA00022989"/>
    </source>
</evidence>
<keyword evidence="7 14" id="KW-1133">Transmembrane helix</keyword>
<comment type="function">
    <text evidence="14">Catalyzes the sodium-dependent uptake of extracellular L-proline.</text>
</comment>
<feature type="transmembrane region" description="Helical" evidence="14">
    <location>
        <begin position="160"/>
        <end position="181"/>
    </location>
</feature>
<feature type="transmembrane region" description="Helical" evidence="14">
    <location>
        <begin position="281"/>
        <end position="304"/>
    </location>
</feature>
<evidence type="ECO:0000256" key="3">
    <source>
        <dbReference type="ARBA" id="ARBA00022448"/>
    </source>
</evidence>
<comment type="subcellular location">
    <subcellularLocation>
        <location evidence="1 14">Cell membrane</location>
        <topology evidence="1 14">Multi-pass membrane protein</topology>
    </subcellularLocation>
</comment>
<feature type="transmembrane region" description="Helical" evidence="14">
    <location>
        <begin position="124"/>
        <end position="148"/>
    </location>
</feature>
<evidence type="ECO:0000256" key="8">
    <source>
        <dbReference type="ARBA" id="ARBA00023053"/>
    </source>
</evidence>
<dbReference type="EMBL" id="FUKO01000011">
    <property type="protein sequence ID" value="SJN20692.1"/>
    <property type="molecule type" value="Genomic_DNA"/>
</dbReference>